<proteinExistence type="predicted"/>
<accession>A0A4U5VCR1</accession>
<feature type="region of interest" description="Disordered" evidence="1">
    <location>
        <begin position="77"/>
        <end position="149"/>
    </location>
</feature>
<keyword evidence="2" id="KW-0732">Signal</keyword>
<feature type="signal peptide" evidence="2">
    <location>
        <begin position="1"/>
        <end position="17"/>
    </location>
</feature>
<dbReference type="STRING" id="240159.A0A4U5VCR1"/>
<evidence type="ECO:0000313" key="3">
    <source>
        <dbReference type="EMBL" id="TKS85371.1"/>
    </source>
</evidence>
<evidence type="ECO:0000256" key="1">
    <source>
        <dbReference type="SAM" id="MobiDB-lite"/>
    </source>
</evidence>
<evidence type="ECO:0000313" key="4">
    <source>
        <dbReference type="Proteomes" id="UP000298787"/>
    </source>
</evidence>
<name>A0A4U5VCR1_COLLU</name>
<dbReference type="Proteomes" id="UP000298787">
    <property type="component" value="Chromosome 17"/>
</dbReference>
<evidence type="ECO:0000256" key="2">
    <source>
        <dbReference type="SAM" id="SignalP"/>
    </source>
</evidence>
<protein>
    <submittedName>
        <fullName evidence="3">Protein jagged-1b</fullName>
    </submittedName>
</protein>
<organism evidence="3 4">
    <name type="scientific">Collichthys lucidus</name>
    <name type="common">Big head croaker</name>
    <name type="synonym">Sciaena lucida</name>
    <dbReference type="NCBI Taxonomy" id="240159"/>
    <lineage>
        <taxon>Eukaryota</taxon>
        <taxon>Metazoa</taxon>
        <taxon>Chordata</taxon>
        <taxon>Craniata</taxon>
        <taxon>Vertebrata</taxon>
        <taxon>Euteleostomi</taxon>
        <taxon>Actinopterygii</taxon>
        <taxon>Neopterygii</taxon>
        <taxon>Teleostei</taxon>
        <taxon>Neoteleostei</taxon>
        <taxon>Acanthomorphata</taxon>
        <taxon>Eupercaria</taxon>
        <taxon>Sciaenidae</taxon>
        <taxon>Collichthys</taxon>
    </lineage>
</organism>
<sequence>MFIVIWVLVLVSILLWCMRRRRKQSNHTGASAAGSEDNTTNNVREQLNQIKNPIEKHVGLTVAIKDYENKNSIIAKIRTNHPEGDEDDKERHLQKGRFAKQPAYTLVERDEKTPISNPNPTSKNPNWTNKQDNRDLETANSINRMDYIV</sequence>
<keyword evidence="4" id="KW-1185">Reference proteome</keyword>
<reference evidence="3 4" key="1">
    <citation type="submission" date="2019-01" db="EMBL/GenBank/DDBJ databases">
        <title>Genome Assembly of Collichthys lucidus.</title>
        <authorList>
            <person name="Cai M."/>
            <person name="Xiao S."/>
        </authorList>
    </citation>
    <scope>NUCLEOTIDE SEQUENCE [LARGE SCALE GENOMIC DNA]</scope>
    <source>
        <strain evidence="3">JT15FE1705JMU</strain>
        <tissue evidence="3">Muscle</tissue>
    </source>
</reference>
<dbReference type="EMBL" id="CM014094">
    <property type="protein sequence ID" value="TKS85371.1"/>
    <property type="molecule type" value="Genomic_DNA"/>
</dbReference>
<feature type="compositionally biased region" description="Polar residues" evidence="1">
    <location>
        <begin position="114"/>
        <end position="130"/>
    </location>
</feature>
<gene>
    <name evidence="3" type="ORF">D9C73_019971</name>
</gene>
<dbReference type="AlphaFoldDB" id="A0A4U5VCR1"/>
<feature type="chain" id="PRO_5020371206" evidence="2">
    <location>
        <begin position="18"/>
        <end position="149"/>
    </location>
</feature>